<dbReference type="OrthoDB" id="196356at2759"/>
<keyword evidence="3" id="KW-1185">Reference proteome</keyword>
<dbReference type="EMBL" id="BRXZ01001520">
    <property type="protein sequence ID" value="GMH73234.1"/>
    <property type="molecule type" value="Genomic_DNA"/>
</dbReference>
<dbReference type="Proteomes" id="UP001165082">
    <property type="component" value="Unassembled WGS sequence"/>
</dbReference>
<evidence type="ECO:0000313" key="3">
    <source>
        <dbReference type="Proteomes" id="UP001165082"/>
    </source>
</evidence>
<name>A0A9W7E9G4_9STRA</name>
<feature type="compositionally biased region" description="Polar residues" evidence="1">
    <location>
        <begin position="1"/>
        <end position="17"/>
    </location>
</feature>
<evidence type="ECO:0000313" key="2">
    <source>
        <dbReference type="EMBL" id="GMH73234.1"/>
    </source>
</evidence>
<evidence type="ECO:0000256" key="1">
    <source>
        <dbReference type="SAM" id="MobiDB-lite"/>
    </source>
</evidence>
<sequence>MPLSRSSSTSHTQNFVRTNDHGAKARRRLSAKERLVGAVETVEFSHLNYNKHQTMKHRQYSGSLTSDEGEGNVSFRRMLTIDEPKLPSLTNAMGGPPRPEDIDDFSYDGMSISKKVSILQERHKLAEIRDKAKKAGFRNMTLKMKQLREQERRYFTDAKKSKKKKKKKGKKLKEVVNKATGKAEESFAQIAIDSLLFEVNNAGGGAVGDDDMSLGETSLGDHSMGDDSVGGSSMSPSVGEYSLASQVSQVSMMPLDMRMSTNVTIARAMERFNKRKEVFERKKAKTETARAKLLSKVHEKKMKPIRLRRQRRKEKAKETWMKTIIFMNAAKLLKDKFEERKALLAKMAEQNDAAVKLQRTLSTARTKKMWAKYIKFHDQVFKSKWVFQMAIRTWRKKKSTGVIKKFLLDNKDQNPMNLMVNKFLTKVKKVQRFARHFLSCQRQRLNILGAIWDEVEDKFSKKLEHRMKEARQMKPLKVPKHTKLDSRAVKSYNNTCDLWMIMDMKMEKLLQSERQKKHLSNDRMASMHLKKLSKAEKSNALRLVLKEQRKWHVKNIEDMKNQLLEERKKRALSKYDTTDVKQTLNLSSMMGKVEKPEEDPDTFDDDIPLFLFWTSWGTKSELTKYIDKVYHSKYAELHGDPILTWKKKMSEEAAKRQKNKPHGEGGKKAKRRFGVAVMGIDLGISTEGLGSDDIYDSH</sequence>
<accession>A0A9W7E9G4</accession>
<gene>
    <name evidence="2" type="ORF">TrRE_jg11987</name>
</gene>
<dbReference type="AlphaFoldDB" id="A0A9W7E9G4"/>
<organism evidence="2 3">
    <name type="scientific">Triparma retinervis</name>
    <dbReference type="NCBI Taxonomy" id="2557542"/>
    <lineage>
        <taxon>Eukaryota</taxon>
        <taxon>Sar</taxon>
        <taxon>Stramenopiles</taxon>
        <taxon>Ochrophyta</taxon>
        <taxon>Bolidophyceae</taxon>
        <taxon>Parmales</taxon>
        <taxon>Triparmaceae</taxon>
        <taxon>Triparma</taxon>
    </lineage>
</organism>
<proteinExistence type="predicted"/>
<comment type="caution">
    <text evidence="2">The sequence shown here is derived from an EMBL/GenBank/DDBJ whole genome shotgun (WGS) entry which is preliminary data.</text>
</comment>
<protein>
    <submittedName>
        <fullName evidence="2">Uncharacterized protein</fullName>
    </submittedName>
</protein>
<feature type="region of interest" description="Disordered" evidence="1">
    <location>
        <begin position="1"/>
        <end position="27"/>
    </location>
</feature>
<reference evidence="2" key="1">
    <citation type="submission" date="2022-07" db="EMBL/GenBank/DDBJ databases">
        <title>Genome analysis of Parmales, a sister group of diatoms, reveals the evolutionary specialization of diatoms from phago-mixotrophs to photoautotrophs.</title>
        <authorList>
            <person name="Ban H."/>
            <person name="Sato S."/>
            <person name="Yoshikawa S."/>
            <person name="Kazumasa Y."/>
            <person name="Nakamura Y."/>
            <person name="Ichinomiya M."/>
            <person name="Saitoh K."/>
            <person name="Sato N."/>
            <person name="Blanc-Mathieu R."/>
            <person name="Endo H."/>
            <person name="Kuwata A."/>
            <person name="Ogata H."/>
        </authorList>
    </citation>
    <scope>NUCLEOTIDE SEQUENCE</scope>
</reference>